<evidence type="ECO:0000313" key="3">
    <source>
        <dbReference type="Proteomes" id="UP000291286"/>
    </source>
</evidence>
<organism evidence="2 3">
    <name type="scientific">Pseudoxanthomonas winnipegensis</name>
    <dbReference type="NCBI Taxonomy" id="2480810"/>
    <lineage>
        <taxon>Bacteria</taxon>
        <taxon>Pseudomonadati</taxon>
        <taxon>Pseudomonadota</taxon>
        <taxon>Gammaproteobacteria</taxon>
        <taxon>Lysobacterales</taxon>
        <taxon>Lysobacteraceae</taxon>
        <taxon>Pseudoxanthomonas</taxon>
    </lineage>
</organism>
<dbReference type="EMBL" id="SHMB01000001">
    <property type="protein sequence ID" value="TAA33334.1"/>
    <property type="molecule type" value="Genomic_DNA"/>
</dbReference>
<accession>A0A4Q8LPZ9</accession>
<feature type="region of interest" description="Disordered" evidence="1">
    <location>
        <begin position="59"/>
        <end position="80"/>
    </location>
</feature>
<dbReference type="RefSeq" id="WP_130515745.1">
    <property type="nucleotide sequence ID" value="NZ_SHMA01000001.1"/>
</dbReference>
<name>A0A4Q8LPZ9_9GAMM</name>
<proteinExistence type="predicted"/>
<gene>
    <name evidence="2" type="ORF">EA661_03490</name>
</gene>
<sequence length="80" mass="8949">MPPKPPTPLLSRKPAAEQADQALIQAAIAEAHRRIKRMLSAHFHDFTDKQQRQVRALLSAKQPKAATPVVKARPRRKAPL</sequence>
<evidence type="ECO:0000313" key="2">
    <source>
        <dbReference type="EMBL" id="TAA33334.1"/>
    </source>
</evidence>
<evidence type="ECO:0000256" key="1">
    <source>
        <dbReference type="SAM" id="MobiDB-lite"/>
    </source>
</evidence>
<comment type="caution">
    <text evidence="2">The sequence shown here is derived from an EMBL/GenBank/DDBJ whole genome shotgun (WGS) entry which is preliminary data.</text>
</comment>
<dbReference type="Proteomes" id="UP000291286">
    <property type="component" value="Unassembled WGS sequence"/>
</dbReference>
<dbReference type="AlphaFoldDB" id="A0A4Q8LPZ9"/>
<protein>
    <submittedName>
        <fullName evidence="2">Uncharacterized protein</fullName>
    </submittedName>
</protein>
<reference evidence="2 3" key="1">
    <citation type="submission" date="2019-02" db="EMBL/GenBank/DDBJ databases">
        <title>WGS of Pseudoxanthomonas species novum from clinical isolates.</title>
        <authorList>
            <person name="Bernier A.-M."/>
            <person name="Bernard K."/>
            <person name="Vachon A."/>
        </authorList>
    </citation>
    <scope>NUCLEOTIDE SEQUENCE [LARGE SCALE GENOMIC DNA]</scope>
    <source>
        <strain evidence="2 3">NML171202</strain>
    </source>
</reference>